<proteinExistence type="predicted"/>
<keyword evidence="1" id="KW-0863">Zinc-finger</keyword>
<dbReference type="InterPro" id="IPR001878">
    <property type="entry name" value="Znf_CCHC"/>
</dbReference>
<keyword evidence="5" id="KW-1185">Reference proteome</keyword>
<keyword evidence="1" id="KW-0862">Zinc</keyword>
<dbReference type="SUPFAM" id="SSF57756">
    <property type="entry name" value="Retrovirus zinc finger-like domains"/>
    <property type="match status" value="1"/>
</dbReference>
<dbReference type="InterPro" id="IPR036875">
    <property type="entry name" value="Znf_CCHC_sf"/>
</dbReference>
<dbReference type="HOGENOM" id="CLU_966938_0_0_1"/>
<reference evidence="4 5" key="1">
    <citation type="journal article" date="2012" name="FEMS Yeast Res.">
        <title>The genome sequence of the wine yeast VIN7 reveals an allotriploid hybrid genome with Saccharomyces cerevisiae and Saccharomyces kudriavzevii origins.</title>
        <authorList>
            <person name="Borneman A.R."/>
            <person name="Desany B.A."/>
            <person name="Riches D."/>
            <person name="Affourtit J.P."/>
            <person name="Forgan A.H."/>
            <person name="Pretorius I.S."/>
            <person name="Egholm M."/>
            <person name="Chambers P.J."/>
        </authorList>
    </citation>
    <scope>NUCLEOTIDE SEQUENCE [LARGE SCALE GENOMIC DNA]</scope>
    <source>
        <strain evidence="4 5">VIN7</strain>
    </source>
</reference>
<accession>H0H199</accession>
<comment type="caution">
    <text evidence="4">The sequence shown here is derived from an EMBL/GenBank/DDBJ whole genome shotgun (WGS) entry which is preliminary data.</text>
</comment>
<dbReference type="InterPro" id="IPR024650">
    <property type="entry name" value="Peptidase_A2B"/>
</dbReference>
<name>H0H199_SACCK</name>
<dbReference type="PROSITE" id="PS50158">
    <property type="entry name" value="ZF_CCHC"/>
    <property type="match status" value="1"/>
</dbReference>
<evidence type="ECO:0000313" key="4">
    <source>
        <dbReference type="EMBL" id="EHN00134.1"/>
    </source>
</evidence>
<dbReference type="Proteomes" id="UP000009009">
    <property type="component" value="Unassembled WGS sequence"/>
</dbReference>
<feature type="region of interest" description="Disordered" evidence="2">
    <location>
        <begin position="278"/>
        <end position="297"/>
    </location>
</feature>
<evidence type="ECO:0000313" key="5">
    <source>
        <dbReference type="Proteomes" id="UP000009009"/>
    </source>
</evidence>
<evidence type="ECO:0000256" key="1">
    <source>
        <dbReference type="PROSITE-ProRule" id="PRU00047"/>
    </source>
</evidence>
<dbReference type="Pfam" id="PF19259">
    <property type="entry name" value="Ty3_capsid"/>
    <property type="match status" value="1"/>
</dbReference>
<sequence>MDQIPGGGSYPKLPVECLPNFPIQPALFFRGKNDSHKLKNFISEIMLNMSMIPWPNEASRIVYCRRHLLNPAAQWANDFVQEQGILEITFDTFIQGLYQHFYKPPDINKIFKTINQLSEAKLGIERLNKKFKMIWDRMPPDFMTEKAAIMTYTRLLTKETYNIVRMHKPKTLRGAMEEAYQTTALTERFFPEFELDADGDTIIAATTRLQEEYDHDSDPEDNSLTQKRHVHAVRTRPYNKPTTSPHNRRSNNPSREECVKNRLCFYCKKEGHRLNECRARNASSSRPDPESKDHTKFSITSQPIVHYIAIPEMNKTAEKHIKIKTRK</sequence>
<dbReference type="EMBL" id="AGVY01000366">
    <property type="protein sequence ID" value="EHN00134.1"/>
    <property type="molecule type" value="Genomic_DNA"/>
</dbReference>
<protein>
    <submittedName>
        <fullName evidence="4">YIL082W-A-like protein</fullName>
    </submittedName>
</protein>
<feature type="compositionally biased region" description="Basic and acidic residues" evidence="2">
    <location>
        <begin position="287"/>
        <end position="296"/>
    </location>
</feature>
<dbReference type="SMART" id="SM00343">
    <property type="entry name" value="ZnF_C2HC"/>
    <property type="match status" value="1"/>
</dbReference>
<dbReference type="GO" id="GO:0003676">
    <property type="term" value="F:nucleic acid binding"/>
    <property type="evidence" value="ECO:0007669"/>
    <property type="project" value="InterPro"/>
</dbReference>
<feature type="region of interest" description="Disordered" evidence="2">
    <location>
        <begin position="212"/>
        <end position="255"/>
    </location>
</feature>
<dbReference type="InterPro" id="IPR045358">
    <property type="entry name" value="Ty3_capsid"/>
</dbReference>
<feature type="domain" description="CCHC-type" evidence="3">
    <location>
        <begin position="264"/>
        <end position="278"/>
    </location>
</feature>
<dbReference type="AlphaFoldDB" id="H0H199"/>
<organism evidence="4 5">
    <name type="scientific">Saccharomyces cerevisiae x Saccharomyces kudriavzevii (strain VIN7)</name>
    <name type="common">Yeast</name>
    <dbReference type="NCBI Taxonomy" id="1095631"/>
    <lineage>
        <taxon>Eukaryota</taxon>
        <taxon>Fungi</taxon>
        <taxon>Dikarya</taxon>
        <taxon>Ascomycota</taxon>
        <taxon>Saccharomycotina</taxon>
        <taxon>Saccharomycetes</taxon>
        <taxon>Saccharomycetales</taxon>
        <taxon>Saccharomycetaceae</taxon>
        <taxon>Saccharomyces</taxon>
    </lineage>
</organism>
<feature type="compositionally biased region" description="Polar residues" evidence="2">
    <location>
        <begin position="240"/>
        <end position="253"/>
    </location>
</feature>
<dbReference type="OrthoDB" id="5600552at2759"/>
<dbReference type="PhylomeDB" id="H0H199"/>
<evidence type="ECO:0000259" key="3">
    <source>
        <dbReference type="PROSITE" id="PS50158"/>
    </source>
</evidence>
<dbReference type="GO" id="GO:0008270">
    <property type="term" value="F:zinc ion binding"/>
    <property type="evidence" value="ECO:0007669"/>
    <property type="project" value="UniProtKB-KW"/>
</dbReference>
<gene>
    <name evidence="4" type="ORF">VIN7_10014</name>
</gene>
<dbReference type="Pfam" id="PF12384">
    <property type="entry name" value="Peptidase_A2B"/>
    <property type="match status" value="1"/>
</dbReference>
<keyword evidence="1" id="KW-0479">Metal-binding</keyword>
<evidence type="ECO:0000256" key="2">
    <source>
        <dbReference type="SAM" id="MobiDB-lite"/>
    </source>
</evidence>